<dbReference type="EMBL" id="BLLK01000069">
    <property type="protein sequence ID" value="GFH59669.1"/>
    <property type="molecule type" value="Genomic_DNA"/>
</dbReference>
<reference evidence="5 6" key="1">
    <citation type="journal article" date="2021" name="Sci. Rep.">
        <title>The genome of the diatom Chaetoceros tenuissimus carries an ancient integrated fragment of an extant virus.</title>
        <authorList>
            <person name="Hongo Y."/>
            <person name="Kimura K."/>
            <person name="Takaki Y."/>
            <person name="Yoshida Y."/>
            <person name="Baba S."/>
            <person name="Kobayashi G."/>
            <person name="Nagasaki K."/>
            <person name="Hano T."/>
            <person name="Tomaru Y."/>
        </authorList>
    </citation>
    <scope>NUCLEOTIDE SEQUENCE [LARGE SCALE GENOMIC DNA]</scope>
    <source>
        <strain evidence="5 6">NIES-3715</strain>
    </source>
</reference>
<protein>
    <submittedName>
        <fullName evidence="5">Uncharacterized protein</fullName>
    </submittedName>
</protein>
<keyword evidence="3" id="KW-0808">Transferase</keyword>
<dbReference type="AlphaFoldDB" id="A0AAD3DBP2"/>
<evidence type="ECO:0000256" key="1">
    <source>
        <dbReference type="ARBA" id="ARBA00022553"/>
    </source>
</evidence>
<name>A0AAD3DBP2_9STRA</name>
<dbReference type="PANTHER" id="PTHR32183:SF11">
    <property type="entry name" value="THIOL METHYLTRANSFERASE 2-RELATED"/>
    <property type="match status" value="1"/>
</dbReference>
<evidence type="ECO:0000256" key="3">
    <source>
        <dbReference type="ARBA" id="ARBA00022679"/>
    </source>
</evidence>
<dbReference type="SUPFAM" id="SSF53335">
    <property type="entry name" value="S-adenosyl-L-methionine-dependent methyltransferases"/>
    <property type="match status" value="1"/>
</dbReference>
<dbReference type="GO" id="GO:0008757">
    <property type="term" value="F:S-adenosylmethionine-dependent methyltransferase activity"/>
    <property type="evidence" value="ECO:0007669"/>
    <property type="project" value="InterPro"/>
</dbReference>
<keyword evidence="1" id="KW-0597">Phosphoprotein</keyword>
<evidence type="ECO:0000256" key="2">
    <source>
        <dbReference type="ARBA" id="ARBA00022603"/>
    </source>
</evidence>
<keyword evidence="4" id="KW-0949">S-adenosyl-L-methionine</keyword>
<dbReference type="PROSITE" id="PS51585">
    <property type="entry name" value="SAM_MT_TPMT"/>
    <property type="match status" value="1"/>
</dbReference>
<proteinExistence type="predicted"/>
<gene>
    <name evidence="5" type="ORF">CTEN210_16145</name>
</gene>
<evidence type="ECO:0000313" key="5">
    <source>
        <dbReference type="EMBL" id="GFH59669.1"/>
    </source>
</evidence>
<dbReference type="Gene3D" id="3.40.50.150">
    <property type="entry name" value="Vaccinia Virus protein VP39"/>
    <property type="match status" value="1"/>
</dbReference>
<dbReference type="InterPro" id="IPR008854">
    <property type="entry name" value="TPMT"/>
</dbReference>
<dbReference type="Pfam" id="PF05724">
    <property type="entry name" value="TPMT"/>
    <property type="match status" value="2"/>
</dbReference>
<dbReference type="PANTHER" id="PTHR32183">
    <property type="match status" value="1"/>
</dbReference>
<evidence type="ECO:0000256" key="4">
    <source>
        <dbReference type="ARBA" id="ARBA00022691"/>
    </source>
</evidence>
<organism evidence="5 6">
    <name type="scientific">Chaetoceros tenuissimus</name>
    <dbReference type="NCBI Taxonomy" id="426638"/>
    <lineage>
        <taxon>Eukaryota</taxon>
        <taxon>Sar</taxon>
        <taxon>Stramenopiles</taxon>
        <taxon>Ochrophyta</taxon>
        <taxon>Bacillariophyta</taxon>
        <taxon>Coscinodiscophyceae</taxon>
        <taxon>Chaetocerotophycidae</taxon>
        <taxon>Chaetocerotales</taxon>
        <taxon>Chaetocerotaceae</taxon>
        <taxon>Chaetoceros</taxon>
    </lineage>
</organism>
<dbReference type="InterPro" id="IPR029063">
    <property type="entry name" value="SAM-dependent_MTases_sf"/>
</dbReference>
<keyword evidence="2" id="KW-0489">Methyltransferase</keyword>
<keyword evidence="6" id="KW-1185">Reference proteome</keyword>
<dbReference type="CDD" id="cd02440">
    <property type="entry name" value="AdoMet_MTases"/>
    <property type="match status" value="1"/>
</dbReference>
<comment type="caution">
    <text evidence="5">The sequence shown here is derived from an EMBL/GenBank/DDBJ whole genome shotgun (WGS) entry which is preliminary data.</text>
</comment>
<accession>A0AAD3DBP2</accession>
<evidence type="ECO:0000313" key="6">
    <source>
        <dbReference type="Proteomes" id="UP001054902"/>
    </source>
</evidence>
<dbReference type="GO" id="GO:0032259">
    <property type="term" value="P:methylation"/>
    <property type="evidence" value="ECO:0007669"/>
    <property type="project" value="UniProtKB-KW"/>
</dbReference>
<sequence>MATRYTRSLGSTDKQGVAKEKVDTMRIILSKDGNHHDQQINEWETLWQDNITPWDLGETTPLLSDELHKGLHNHLSYIRKYRDYRVLVPGCGTGYDLFTIAKHISSCANYSPKFDSSFVVVGLDVSPTSLQKADKAIREMMDNDDNDINDLSSQVDIQLKHGDFFKIQNEWVLYSTIDCFLQNRNETRDENLNQDWSPFDFIFDYTFFCALSPKLREKWAMTMTKLIKPQGGKLLTIMFPILENLDPNKPLRGPPFPVKVQDYKSVLEPLGWKVIDGPRVSEKSVEIRKHQELICWWEYDPS</sequence>
<dbReference type="Proteomes" id="UP001054902">
    <property type="component" value="Unassembled WGS sequence"/>
</dbReference>